<evidence type="ECO:0000313" key="10">
    <source>
        <dbReference type="Proteomes" id="UP000001593"/>
    </source>
</evidence>
<keyword evidence="4 6" id="KW-0067">ATP-binding</keyword>
<dbReference type="EMBL" id="DS469590">
    <property type="protein sequence ID" value="EDO40528.1"/>
    <property type="molecule type" value="Genomic_DNA"/>
</dbReference>
<proteinExistence type="inferred from homology"/>
<feature type="coiled-coil region" evidence="7">
    <location>
        <begin position="91"/>
        <end position="118"/>
    </location>
</feature>
<dbReference type="PROSITE" id="PS50975">
    <property type="entry name" value="ATP_GRASP"/>
    <property type="match status" value="1"/>
</dbReference>
<dbReference type="PANTHER" id="PTHR12241">
    <property type="entry name" value="TUBULIN POLYGLUTAMYLASE"/>
    <property type="match status" value="1"/>
</dbReference>
<evidence type="ECO:0000256" key="5">
    <source>
        <dbReference type="ARBA" id="ARBA00030445"/>
    </source>
</evidence>
<evidence type="ECO:0000256" key="1">
    <source>
        <dbReference type="ARBA" id="ARBA00006820"/>
    </source>
</evidence>
<dbReference type="eggNOG" id="KOG2157">
    <property type="taxonomic scope" value="Eukaryota"/>
</dbReference>
<dbReference type="Pfam" id="PF03133">
    <property type="entry name" value="TTL"/>
    <property type="match status" value="2"/>
</dbReference>
<evidence type="ECO:0000256" key="7">
    <source>
        <dbReference type="SAM" id="Coils"/>
    </source>
</evidence>
<dbReference type="PhylomeDB" id="A7S719"/>
<protein>
    <recommendedName>
        <fullName evidence="5">Tubulin--tyrosine ligase-like protein 9</fullName>
    </recommendedName>
</protein>
<dbReference type="HOGENOM" id="CLU_010131_0_1_1"/>
<reference evidence="9 10" key="1">
    <citation type="journal article" date="2007" name="Science">
        <title>Sea anemone genome reveals ancestral eumetazoan gene repertoire and genomic organization.</title>
        <authorList>
            <person name="Putnam N.H."/>
            <person name="Srivastava M."/>
            <person name="Hellsten U."/>
            <person name="Dirks B."/>
            <person name="Chapman J."/>
            <person name="Salamov A."/>
            <person name="Terry A."/>
            <person name="Shapiro H."/>
            <person name="Lindquist E."/>
            <person name="Kapitonov V.V."/>
            <person name="Jurka J."/>
            <person name="Genikhovich G."/>
            <person name="Grigoriev I.V."/>
            <person name="Lucas S.M."/>
            <person name="Steele R.E."/>
            <person name="Finnerty J.R."/>
            <person name="Technau U."/>
            <person name="Martindale M.Q."/>
            <person name="Rokhsar D.S."/>
        </authorList>
    </citation>
    <scope>NUCLEOTIDE SEQUENCE [LARGE SCALE GENOMIC DNA]</scope>
    <source>
        <strain evidence="10">CH2 X CH6</strain>
    </source>
</reference>
<evidence type="ECO:0000313" key="9">
    <source>
        <dbReference type="EMBL" id="EDO40528.1"/>
    </source>
</evidence>
<dbReference type="PANTHER" id="PTHR12241:SF39">
    <property type="entry name" value="TUBULIN POLYGLUTAMYLASE TTLL9-RELATED"/>
    <property type="match status" value="1"/>
</dbReference>
<dbReference type="GO" id="GO:0015631">
    <property type="term" value="F:tubulin binding"/>
    <property type="evidence" value="ECO:0000318"/>
    <property type="project" value="GO_Central"/>
</dbReference>
<dbReference type="GO" id="GO:0046872">
    <property type="term" value="F:metal ion binding"/>
    <property type="evidence" value="ECO:0007669"/>
    <property type="project" value="InterPro"/>
</dbReference>
<dbReference type="AlphaFoldDB" id="A7S719"/>
<dbReference type="Proteomes" id="UP000001593">
    <property type="component" value="Unassembled WGS sequence"/>
</dbReference>
<dbReference type="PROSITE" id="PS51221">
    <property type="entry name" value="TTL"/>
    <property type="match status" value="1"/>
</dbReference>
<keyword evidence="2" id="KW-0436">Ligase</keyword>
<dbReference type="STRING" id="45351.A7S719"/>
<dbReference type="GO" id="GO:0000226">
    <property type="term" value="P:microtubule cytoskeleton organization"/>
    <property type="evidence" value="ECO:0000318"/>
    <property type="project" value="GO_Central"/>
</dbReference>
<dbReference type="InterPro" id="IPR011761">
    <property type="entry name" value="ATP-grasp"/>
</dbReference>
<evidence type="ECO:0000256" key="2">
    <source>
        <dbReference type="ARBA" id="ARBA00022598"/>
    </source>
</evidence>
<dbReference type="Gene3D" id="3.30.470.20">
    <property type="entry name" value="ATP-grasp fold, B domain"/>
    <property type="match status" value="2"/>
</dbReference>
<evidence type="ECO:0000259" key="8">
    <source>
        <dbReference type="PROSITE" id="PS50975"/>
    </source>
</evidence>
<name>A7S719_NEMVE</name>
<evidence type="ECO:0000256" key="6">
    <source>
        <dbReference type="PROSITE-ProRule" id="PRU00409"/>
    </source>
</evidence>
<keyword evidence="7" id="KW-0175">Coiled coil</keyword>
<keyword evidence="10" id="KW-1185">Reference proteome</keyword>
<feature type="non-terminal residue" evidence="9">
    <location>
        <position position="358"/>
    </location>
</feature>
<keyword evidence="3 6" id="KW-0547">Nucleotide-binding</keyword>
<evidence type="ECO:0000256" key="3">
    <source>
        <dbReference type="ARBA" id="ARBA00022741"/>
    </source>
</evidence>
<dbReference type="GO" id="GO:0005524">
    <property type="term" value="F:ATP binding"/>
    <property type="evidence" value="ECO:0007669"/>
    <property type="project" value="UniProtKB-UniRule"/>
</dbReference>
<dbReference type="SUPFAM" id="SSF56059">
    <property type="entry name" value="Glutathione synthetase ATP-binding domain-like"/>
    <property type="match status" value="1"/>
</dbReference>
<dbReference type="InParanoid" id="A7S719"/>
<dbReference type="GO" id="GO:0036064">
    <property type="term" value="C:ciliary basal body"/>
    <property type="evidence" value="ECO:0000318"/>
    <property type="project" value="GO_Central"/>
</dbReference>
<dbReference type="InterPro" id="IPR004344">
    <property type="entry name" value="TTL/TTLL_fam"/>
</dbReference>
<evidence type="ECO:0000256" key="4">
    <source>
        <dbReference type="ARBA" id="ARBA00022840"/>
    </source>
</evidence>
<dbReference type="KEGG" id="nve:5512270"/>
<gene>
    <name evidence="9" type="ORF">NEMVEDRAFT_v1g243308</name>
</gene>
<dbReference type="GO" id="GO:0070740">
    <property type="term" value="F:tubulin-glutamic acid ligase activity"/>
    <property type="evidence" value="ECO:0000318"/>
    <property type="project" value="GO_Central"/>
</dbReference>
<organism evidence="9 10">
    <name type="scientific">Nematostella vectensis</name>
    <name type="common">Starlet sea anemone</name>
    <dbReference type="NCBI Taxonomy" id="45351"/>
    <lineage>
        <taxon>Eukaryota</taxon>
        <taxon>Metazoa</taxon>
        <taxon>Cnidaria</taxon>
        <taxon>Anthozoa</taxon>
        <taxon>Hexacorallia</taxon>
        <taxon>Actiniaria</taxon>
        <taxon>Edwardsiidae</taxon>
        <taxon>Nematostella</taxon>
    </lineage>
</organism>
<dbReference type="OMA" id="EWISERF"/>
<comment type="similarity">
    <text evidence="1">Belongs to the tubulin--tyrosine ligase family.</text>
</comment>
<accession>A7S719</accession>
<feature type="domain" description="ATP-grasp" evidence="8">
    <location>
        <begin position="110"/>
        <end position="354"/>
    </location>
</feature>
<sequence>MTSRKGDMKGSTLNWKPVLRKPFDNSRVIRFKCSLQNTIFDVLRSKGWTEVREEGDWDFYWCDVGWMREFFDHTYMDEHVKISHFRNHYELTRKNLMIKNMKRLKKQLEREYGKHEGTKCEFYPTTFELPMEYHIFVEEFKRNPGTTWIMKPVSKSQGKGIFLFRKLKDIMDWKKEDPYRTQQLAEERIKDDKEPIETYIVQRYIENPFLVGGRKFDLRIYVLVTSYSPLCVWLYREGFARFSNTRFSLDSIDDTYVHLTNVAIQKTAPDYDPEKVEQVMRNIDQMIIKSLQAVQKVMINDKHCFELYGYDIMFDSNLKPWLIEVNASPSLTASSQTDYELKFRLLEDVVYVIDMENR</sequence>